<feature type="chain" id="PRO_5033055611" description="Lipoprotein" evidence="1">
    <location>
        <begin position="28"/>
        <end position="173"/>
    </location>
</feature>
<gene>
    <name evidence="2" type="ORF">H0A62_07525</name>
</gene>
<proteinExistence type="predicted"/>
<name>A0A853H091_9BURK</name>
<dbReference type="AlphaFoldDB" id="A0A853H091"/>
<evidence type="ECO:0000313" key="3">
    <source>
        <dbReference type="Proteomes" id="UP000554144"/>
    </source>
</evidence>
<sequence length="173" mass="19087">MNSTLARLTRVALAGIGFGLLSACANMANTPPGTPLHQVEAQFGRANFSCPGENGGQRLIWSQQPYGQYAWGTNVNSAGITDHIEPLLTDKHFNVLATGVWTPERVQCEFGPPAEITQVGLPSSRQTVWGYRYKQSGAWNSLMYVYFGTSGEAVTRFHPGPDPLYERESFWFN</sequence>
<comment type="caution">
    <text evidence="2">The sequence shown here is derived from an EMBL/GenBank/DDBJ whole genome shotgun (WGS) entry which is preliminary data.</text>
</comment>
<keyword evidence="1" id="KW-0732">Signal</keyword>
<accession>A0A853H091</accession>
<dbReference type="OrthoDB" id="8962020at2"/>
<dbReference type="RefSeq" id="WP_130039046.1">
    <property type="nucleotide sequence ID" value="NZ_JACCEV010000002.1"/>
</dbReference>
<dbReference type="PROSITE" id="PS51257">
    <property type="entry name" value="PROKAR_LIPOPROTEIN"/>
    <property type="match status" value="1"/>
</dbReference>
<feature type="signal peptide" evidence="1">
    <location>
        <begin position="1"/>
        <end position="27"/>
    </location>
</feature>
<organism evidence="2 3">
    <name type="scientific">Pollutimonas harenae</name>
    <dbReference type="NCBI Taxonomy" id="657015"/>
    <lineage>
        <taxon>Bacteria</taxon>
        <taxon>Pseudomonadati</taxon>
        <taxon>Pseudomonadota</taxon>
        <taxon>Betaproteobacteria</taxon>
        <taxon>Burkholderiales</taxon>
        <taxon>Alcaligenaceae</taxon>
        <taxon>Pollutimonas</taxon>
    </lineage>
</organism>
<evidence type="ECO:0000313" key="2">
    <source>
        <dbReference type="EMBL" id="NYT85450.1"/>
    </source>
</evidence>
<dbReference type="EMBL" id="JACCEV010000002">
    <property type="protein sequence ID" value="NYT85450.1"/>
    <property type="molecule type" value="Genomic_DNA"/>
</dbReference>
<reference evidence="2 3" key="1">
    <citation type="submission" date="2020-07" db="EMBL/GenBank/DDBJ databases">
        <title>Taxonomic revisions and descriptions of new bacterial species based on genomic comparisons in the high-G+C-content subgroup of the family Alcaligenaceae.</title>
        <authorList>
            <person name="Szabo A."/>
            <person name="Felfoldi T."/>
        </authorList>
    </citation>
    <scope>NUCLEOTIDE SEQUENCE [LARGE SCALE GENOMIC DNA]</scope>
    <source>
        <strain evidence="2 3">DSM 25667</strain>
    </source>
</reference>
<evidence type="ECO:0000256" key="1">
    <source>
        <dbReference type="SAM" id="SignalP"/>
    </source>
</evidence>
<evidence type="ECO:0008006" key="4">
    <source>
        <dbReference type="Google" id="ProtNLM"/>
    </source>
</evidence>
<protein>
    <recommendedName>
        <fullName evidence="4">Lipoprotein</fullName>
    </recommendedName>
</protein>
<keyword evidence="3" id="KW-1185">Reference proteome</keyword>
<dbReference type="Proteomes" id="UP000554144">
    <property type="component" value="Unassembled WGS sequence"/>
</dbReference>